<keyword evidence="4 6" id="KW-1133">Transmembrane helix</keyword>
<dbReference type="InterPro" id="IPR003838">
    <property type="entry name" value="ABC3_permease_C"/>
</dbReference>
<evidence type="ECO:0000313" key="9">
    <source>
        <dbReference type="Proteomes" id="UP001321766"/>
    </source>
</evidence>
<feature type="transmembrane region" description="Helical" evidence="6">
    <location>
        <begin position="302"/>
        <end position="327"/>
    </location>
</feature>
<gene>
    <name evidence="8" type="ORF">KIM372_15630</name>
</gene>
<evidence type="ECO:0000256" key="6">
    <source>
        <dbReference type="SAM" id="Phobius"/>
    </source>
</evidence>
<dbReference type="Proteomes" id="UP001321766">
    <property type="component" value="Chromosome"/>
</dbReference>
<feature type="transmembrane region" description="Helical" evidence="6">
    <location>
        <begin position="219"/>
        <end position="236"/>
    </location>
</feature>
<sequence length="472" mass="49932">MSMFKLWRMLSRRGSSSSSHSTALAVIAFGAATAIFLTVLGGVHGFVWRASPEHTLACTFDACRPAGSEASTETMFNSAYVALAFFACLLLLVPFATLAGSAARLCAARRDERLSALRLAGATTSQVVRLTAFDTVAQALAGALAGIVGYLLLMPAIMLLNFQGRHFSFQELWVGLPTLALTTLGVGLLALLASLSTLRKVAITPLGVSSRVSAKQPGIWRFLLVVAVFAFALLSFRSSALEHVGQVIATVFVVGIIVVCYALLNLLGPWVISTYARWRVRHPRSVASLIAMRRVLDNPKRAWRNVSGIALAVFIAGITSVSSFGASPDEAPVTPEQVAAISYEHDIGTGGLLTLAFAAVLAAVSCGIMQAGNVYDQEGEYRTLALEGMDLRTLNRARFSEVLSPLAVVVVVSAACSVALMLPFVSNALTQPQTIITFAAGIALCFALVSVGAFASNRVAASLNLLNYRADD</sequence>
<keyword evidence="9" id="KW-1185">Reference proteome</keyword>
<keyword evidence="2" id="KW-1003">Cell membrane</keyword>
<feature type="transmembrane region" description="Helical" evidence="6">
    <location>
        <begin position="347"/>
        <end position="368"/>
    </location>
</feature>
<dbReference type="Pfam" id="PF02687">
    <property type="entry name" value="FtsX"/>
    <property type="match status" value="1"/>
</dbReference>
<evidence type="ECO:0000256" key="1">
    <source>
        <dbReference type="ARBA" id="ARBA00004651"/>
    </source>
</evidence>
<reference evidence="8 9" key="1">
    <citation type="journal article" date="2023" name="Microbiol. Spectr.">
        <title>Symbiosis of Carpenter Bees with Uncharacterized Lactic Acid Bacteria Showing NAD Auxotrophy.</title>
        <authorList>
            <person name="Kawasaki S."/>
            <person name="Ozawa K."/>
            <person name="Mori T."/>
            <person name="Yamamoto A."/>
            <person name="Ito M."/>
            <person name="Ohkuma M."/>
            <person name="Sakamoto M."/>
            <person name="Matsutani M."/>
        </authorList>
    </citation>
    <scope>NUCLEOTIDE SEQUENCE [LARGE SCALE GENOMIC DNA]</scope>
    <source>
        <strain evidence="8 9">Kim37-2</strain>
    </source>
</reference>
<evidence type="ECO:0000256" key="3">
    <source>
        <dbReference type="ARBA" id="ARBA00022692"/>
    </source>
</evidence>
<comment type="subcellular location">
    <subcellularLocation>
        <location evidence="1">Cell membrane</location>
        <topology evidence="1">Multi-pass membrane protein</topology>
    </subcellularLocation>
</comment>
<accession>A0ABM8B9U2</accession>
<protein>
    <submittedName>
        <fullName evidence="8">Transporter</fullName>
    </submittedName>
</protein>
<feature type="transmembrane region" description="Helical" evidence="6">
    <location>
        <begin position="248"/>
        <end position="272"/>
    </location>
</feature>
<feature type="transmembrane region" description="Helical" evidence="6">
    <location>
        <begin position="139"/>
        <end position="160"/>
    </location>
</feature>
<dbReference type="EMBL" id="AP026798">
    <property type="protein sequence ID" value="BDR53656.1"/>
    <property type="molecule type" value="Genomic_DNA"/>
</dbReference>
<feature type="transmembrane region" description="Helical" evidence="6">
    <location>
        <begin position="79"/>
        <end position="103"/>
    </location>
</feature>
<evidence type="ECO:0000259" key="7">
    <source>
        <dbReference type="Pfam" id="PF02687"/>
    </source>
</evidence>
<feature type="domain" description="ABC3 transporter permease C-terminal" evidence="7">
    <location>
        <begin position="85"/>
        <end position="201"/>
    </location>
</feature>
<feature type="transmembrane region" description="Helical" evidence="6">
    <location>
        <begin position="402"/>
        <end position="422"/>
    </location>
</feature>
<keyword evidence="3 6" id="KW-0812">Transmembrane</keyword>
<evidence type="ECO:0000256" key="4">
    <source>
        <dbReference type="ARBA" id="ARBA00022989"/>
    </source>
</evidence>
<organism evidence="8 9">
    <name type="scientific">Bombiscardovia nodaiensis</name>
    <dbReference type="NCBI Taxonomy" id="2932181"/>
    <lineage>
        <taxon>Bacteria</taxon>
        <taxon>Bacillati</taxon>
        <taxon>Actinomycetota</taxon>
        <taxon>Actinomycetes</taxon>
        <taxon>Bifidobacteriales</taxon>
        <taxon>Bifidobacteriaceae</taxon>
        <taxon>Bombiscardovia</taxon>
    </lineage>
</organism>
<feature type="transmembrane region" description="Helical" evidence="6">
    <location>
        <begin position="172"/>
        <end position="198"/>
    </location>
</feature>
<evidence type="ECO:0000256" key="2">
    <source>
        <dbReference type="ARBA" id="ARBA00022475"/>
    </source>
</evidence>
<proteinExistence type="predicted"/>
<feature type="transmembrane region" description="Helical" evidence="6">
    <location>
        <begin position="434"/>
        <end position="455"/>
    </location>
</feature>
<evidence type="ECO:0000256" key="5">
    <source>
        <dbReference type="ARBA" id="ARBA00023136"/>
    </source>
</evidence>
<keyword evidence="5 6" id="KW-0472">Membrane</keyword>
<evidence type="ECO:0000313" key="8">
    <source>
        <dbReference type="EMBL" id="BDR53656.1"/>
    </source>
</evidence>
<name>A0ABM8B9U2_9BIFI</name>